<feature type="region of interest" description="Disordered" evidence="1">
    <location>
        <begin position="1"/>
        <end position="72"/>
    </location>
</feature>
<evidence type="ECO:0000256" key="1">
    <source>
        <dbReference type="SAM" id="MobiDB-lite"/>
    </source>
</evidence>
<dbReference type="AlphaFoldDB" id="A0A7W7ZHQ5"/>
<feature type="compositionally biased region" description="Polar residues" evidence="1">
    <location>
        <begin position="9"/>
        <end position="26"/>
    </location>
</feature>
<organism evidence="2 3">
    <name type="scientific">Granulicella aggregans</name>
    <dbReference type="NCBI Taxonomy" id="474949"/>
    <lineage>
        <taxon>Bacteria</taxon>
        <taxon>Pseudomonadati</taxon>
        <taxon>Acidobacteriota</taxon>
        <taxon>Terriglobia</taxon>
        <taxon>Terriglobales</taxon>
        <taxon>Acidobacteriaceae</taxon>
        <taxon>Granulicella</taxon>
    </lineage>
</organism>
<protein>
    <submittedName>
        <fullName evidence="2">Transcription initiation factor TFIID subunit TAF12</fullName>
    </submittedName>
</protein>
<comment type="caution">
    <text evidence="2">The sequence shown here is derived from an EMBL/GenBank/DDBJ whole genome shotgun (WGS) entry which is preliminary data.</text>
</comment>
<keyword evidence="3" id="KW-1185">Reference proteome</keyword>
<accession>A0A7W7ZHQ5</accession>
<evidence type="ECO:0000313" key="2">
    <source>
        <dbReference type="EMBL" id="MBB5060112.1"/>
    </source>
</evidence>
<gene>
    <name evidence="2" type="ORF">HDF16_004848</name>
</gene>
<name>A0A7W7ZHQ5_9BACT</name>
<dbReference type="Proteomes" id="UP000540989">
    <property type="component" value="Unassembled WGS sequence"/>
</dbReference>
<sequence length="72" mass="7936">MQAYHEGQITFNGFRSKSGPTGQTEPGNPMRHATGTRSPQPTHEAHSQGVEEGTKSQSWILGVRTHRCEKGF</sequence>
<evidence type="ECO:0000313" key="3">
    <source>
        <dbReference type="Proteomes" id="UP000540989"/>
    </source>
</evidence>
<dbReference type="EMBL" id="JACHIP010000009">
    <property type="protein sequence ID" value="MBB5060112.1"/>
    <property type="molecule type" value="Genomic_DNA"/>
</dbReference>
<proteinExistence type="predicted"/>
<reference evidence="2 3" key="1">
    <citation type="submission" date="2020-08" db="EMBL/GenBank/DDBJ databases">
        <title>Genomic Encyclopedia of Type Strains, Phase IV (KMG-V): Genome sequencing to study the core and pangenomes of soil and plant-associated prokaryotes.</title>
        <authorList>
            <person name="Whitman W."/>
        </authorList>
    </citation>
    <scope>NUCLEOTIDE SEQUENCE [LARGE SCALE GENOMIC DNA]</scope>
    <source>
        <strain evidence="2 3">M8UP14</strain>
    </source>
</reference>